<dbReference type="CDD" id="cd00053">
    <property type="entry name" value="EGF"/>
    <property type="match status" value="1"/>
</dbReference>
<dbReference type="Gene3D" id="2.40.10.500">
    <property type="match status" value="2"/>
</dbReference>
<dbReference type="EMBL" id="CAJNOE010000013">
    <property type="protein sequence ID" value="CAF0729221.1"/>
    <property type="molecule type" value="Genomic_DNA"/>
</dbReference>
<dbReference type="CDD" id="cd05819">
    <property type="entry name" value="NHL"/>
    <property type="match status" value="1"/>
</dbReference>
<dbReference type="SUPFAM" id="SSF101898">
    <property type="entry name" value="NHL repeat"/>
    <property type="match status" value="1"/>
</dbReference>
<dbReference type="InterPro" id="IPR000742">
    <property type="entry name" value="EGF"/>
</dbReference>
<evidence type="ECO:0000256" key="8">
    <source>
        <dbReference type="SAM" id="Phobius"/>
    </source>
</evidence>
<sequence length="660" mass="73356">MSSSGYLITWLIIVSVANAIDVSYNRPKLCPNATWYQNGITIADKDRIGDKPCGIFIDNNNNLYVAAHENEQILRWLKGKNESEVIVNTTLSEHSRLFVNINGDVYFQKKDPKAQIYKWTNSTKEHTFVADFEKHCHGLFIDINNTIYCSVSDRIQVISTSLNDNGNPSTIVAEPLPHWFEDPHGIFIDIHFNIYVAEAGGGRIQRLRLGQGTGETVAGRGFSQDPNLNRPTDVILDADNNLYIVETGQNRIIRKGPSGYKYILGKQGGDKKVPDELNQPYSIRFDSYGNIYVADTDNNRIQKFTLATNSCVESKTTVPSTDESTTTVSSTVGSTTTVSSTDESTTIVLSTVGSTTTVSSTDESITSSSHSTQTENQTTTTIKEQMPTVSNALTNTYRSTEKIDTTTSIQPYSTTTFVEEVTTILNDENEQLPNIFYPHACEDSTEIGSHCDVSNAPCMQLQPCLNNGTCSNNDTNVHGYFCLCPEGFNGTECQLDFRVCKSDTCFNDGTCLTLNATFNCSCKSGWEGKHCEHKISHCLNVTCENNGICRPLLLNYTCECLGNFYSGRHCEITATKIIIYKIISKSFAYIAIIAMASVMIFIVVMDVLTYFFGIDLTREEREQIRRKKLKKKRNPVTGQLILIKAPGIADKVEAKEETVV</sequence>
<dbReference type="SUPFAM" id="SSF57196">
    <property type="entry name" value="EGF/Laminin"/>
    <property type="match status" value="3"/>
</dbReference>
<keyword evidence="8" id="KW-0472">Membrane</keyword>
<evidence type="ECO:0000256" key="3">
    <source>
        <dbReference type="ARBA" id="ARBA00022737"/>
    </source>
</evidence>
<feature type="domain" description="EGF-like" evidence="10">
    <location>
        <begin position="454"/>
        <end position="494"/>
    </location>
</feature>
<dbReference type="PANTHER" id="PTHR24044">
    <property type="entry name" value="NOTCH LIGAND FAMILY MEMBER"/>
    <property type="match status" value="1"/>
</dbReference>
<evidence type="ECO:0000256" key="7">
    <source>
        <dbReference type="SAM" id="MobiDB-lite"/>
    </source>
</evidence>
<accession>A0A813MYW5</accession>
<evidence type="ECO:0000256" key="2">
    <source>
        <dbReference type="ARBA" id="ARBA00022729"/>
    </source>
</evidence>
<feature type="region of interest" description="Disordered" evidence="7">
    <location>
        <begin position="316"/>
        <end position="338"/>
    </location>
</feature>
<dbReference type="SMART" id="SM00181">
    <property type="entry name" value="EGF"/>
    <property type="match status" value="3"/>
</dbReference>
<dbReference type="PANTHER" id="PTHR24044:SF420">
    <property type="entry name" value="DELTA AND NOTCH-LIKE EPIDERMAL GROWTH FACTOR-RELATED RECEPTOR ISOFORM X1"/>
    <property type="match status" value="1"/>
</dbReference>
<evidence type="ECO:0000256" key="1">
    <source>
        <dbReference type="ARBA" id="ARBA00022536"/>
    </source>
</evidence>
<dbReference type="PROSITE" id="PS51125">
    <property type="entry name" value="NHL"/>
    <property type="match status" value="1"/>
</dbReference>
<feature type="repeat" description="NHL" evidence="6">
    <location>
        <begin position="276"/>
        <end position="307"/>
    </location>
</feature>
<dbReference type="Proteomes" id="UP000663868">
    <property type="component" value="Unassembled WGS sequence"/>
</dbReference>
<dbReference type="Proteomes" id="UP000663860">
    <property type="component" value="Unassembled WGS sequence"/>
</dbReference>
<evidence type="ECO:0000259" key="10">
    <source>
        <dbReference type="PROSITE" id="PS50026"/>
    </source>
</evidence>
<feature type="signal peptide" evidence="9">
    <location>
        <begin position="1"/>
        <end position="19"/>
    </location>
</feature>
<keyword evidence="1 5" id="KW-0245">EGF-like domain</keyword>
<dbReference type="Gene3D" id="2.10.25.10">
    <property type="entry name" value="Laminin"/>
    <property type="match status" value="3"/>
</dbReference>
<evidence type="ECO:0000256" key="9">
    <source>
        <dbReference type="SAM" id="SignalP"/>
    </source>
</evidence>
<proteinExistence type="predicted"/>
<dbReference type="GO" id="GO:0005112">
    <property type="term" value="F:Notch binding"/>
    <property type="evidence" value="ECO:0007669"/>
    <property type="project" value="TreeGrafter"/>
</dbReference>
<dbReference type="FunFam" id="2.10.25.10:FF:000066">
    <property type="entry name" value="FAT atypical cadherin 4"/>
    <property type="match status" value="1"/>
</dbReference>
<feature type="domain" description="EGF-like" evidence="10">
    <location>
        <begin position="534"/>
        <end position="571"/>
    </location>
</feature>
<evidence type="ECO:0000313" key="11">
    <source>
        <dbReference type="EMBL" id="CAF0729221.1"/>
    </source>
</evidence>
<keyword evidence="8" id="KW-0812">Transmembrane</keyword>
<dbReference type="AlphaFoldDB" id="A0A813MYW5"/>
<dbReference type="Gene3D" id="2.120.10.30">
    <property type="entry name" value="TolB, C-terminal domain"/>
    <property type="match status" value="1"/>
</dbReference>
<protein>
    <recommendedName>
        <fullName evidence="10">EGF-like domain-containing protein</fullName>
    </recommendedName>
</protein>
<dbReference type="Pfam" id="PF00008">
    <property type="entry name" value="EGF"/>
    <property type="match status" value="2"/>
</dbReference>
<dbReference type="InterPro" id="IPR001258">
    <property type="entry name" value="NHL_repeat"/>
</dbReference>
<dbReference type="InterPro" id="IPR001881">
    <property type="entry name" value="EGF-like_Ca-bd_dom"/>
</dbReference>
<keyword evidence="3" id="KW-0677">Repeat</keyword>
<dbReference type="PROSITE" id="PS50026">
    <property type="entry name" value="EGF_3"/>
    <property type="match status" value="3"/>
</dbReference>
<dbReference type="GO" id="GO:0005509">
    <property type="term" value="F:calcium ion binding"/>
    <property type="evidence" value="ECO:0007669"/>
    <property type="project" value="InterPro"/>
</dbReference>
<evidence type="ECO:0000313" key="12">
    <source>
        <dbReference type="EMBL" id="CAF4063037.1"/>
    </source>
</evidence>
<keyword evidence="4 5" id="KW-1015">Disulfide bond</keyword>
<evidence type="ECO:0000256" key="5">
    <source>
        <dbReference type="PROSITE-ProRule" id="PRU00076"/>
    </source>
</evidence>
<dbReference type="EMBL" id="CAJOBB010003872">
    <property type="protein sequence ID" value="CAF4063037.1"/>
    <property type="molecule type" value="Genomic_DNA"/>
</dbReference>
<reference evidence="11" key="1">
    <citation type="submission" date="2021-02" db="EMBL/GenBank/DDBJ databases">
        <authorList>
            <person name="Nowell W R."/>
        </authorList>
    </citation>
    <scope>NUCLEOTIDE SEQUENCE</scope>
</reference>
<dbReference type="InterPro" id="IPR011042">
    <property type="entry name" value="6-blade_b-propeller_TolB-like"/>
</dbReference>
<dbReference type="PROSITE" id="PS01186">
    <property type="entry name" value="EGF_2"/>
    <property type="match status" value="2"/>
</dbReference>
<dbReference type="PROSITE" id="PS00022">
    <property type="entry name" value="EGF_1"/>
    <property type="match status" value="2"/>
</dbReference>
<feature type="region of interest" description="Disordered" evidence="7">
    <location>
        <begin position="358"/>
        <end position="380"/>
    </location>
</feature>
<feature type="domain" description="EGF-like" evidence="10">
    <location>
        <begin position="496"/>
        <end position="532"/>
    </location>
</feature>
<evidence type="ECO:0000256" key="6">
    <source>
        <dbReference type="PROSITE-ProRule" id="PRU00504"/>
    </source>
</evidence>
<comment type="caution">
    <text evidence="5">Lacks conserved residue(s) required for the propagation of feature annotation.</text>
</comment>
<evidence type="ECO:0000313" key="13">
    <source>
        <dbReference type="Proteomes" id="UP000663860"/>
    </source>
</evidence>
<keyword evidence="8" id="KW-1133">Transmembrane helix</keyword>
<feature type="chain" id="PRO_5036222407" description="EGF-like domain-containing protein" evidence="9">
    <location>
        <begin position="20"/>
        <end position="660"/>
    </location>
</feature>
<dbReference type="SMART" id="SM00179">
    <property type="entry name" value="EGF_CA"/>
    <property type="match status" value="3"/>
</dbReference>
<keyword evidence="2 9" id="KW-0732">Signal</keyword>
<feature type="disulfide bond" evidence="5">
    <location>
        <begin position="484"/>
        <end position="493"/>
    </location>
</feature>
<organism evidence="11 13">
    <name type="scientific">Adineta steineri</name>
    <dbReference type="NCBI Taxonomy" id="433720"/>
    <lineage>
        <taxon>Eukaryota</taxon>
        <taxon>Metazoa</taxon>
        <taxon>Spiralia</taxon>
        <taxon>Gnathifera</taxon>
        <taxon>Rotifera</taxon>
        <taxon>Eurotatoria</taxon>
        <taxon>Bdelloidea</taxon>
        <taxon>Adinetida</taxon>
        <taxon>Adinetidae</taxon>
        <taxon>Adineta</taxon>
    </lineage>
</organism>
<name>A0A813MYW5_9BILA</name>
<feature type="transmembrane region" description="Helical" evidence="8">
    <location>
        <begin position="587"/>
        <end position="612"/>
    </location>
</feature>
<comment type="caution">
    <text evidence="11">The sequence shown here is derived from an EMBL/GenBank/DDBJ whole genome shotgun (WGS) entry which is preliminary data.</text>
</comment>
<dbReference type="Pfam" id="PF01436">
    <property type="entry name" value="NHL"/>
    <property type="match status" value="1"/>
</dbReference>
<dbReference type="InterPro" id="IPR050906">
    <property type="entry name" value="Notch_signaling"/>
</dbReference>
<evidence type="ECO:0000256" key="4">
    <source>
        <dbReference type="ARBA" id="ARBA00023157"/>
    </source>
</evidence>
<gene>
    <name evidence="11" type="ORF">IZO911_LOCUS2722</name>
    <name evidence="12" type="ORF">KXQ929_LOCUS32264</name>
</gene>
<feature type="disulfide bond" evidence="5">
    <location>
        <begin position="522"/>
        <end position="531"/>
    </location>
</feature>
<dbReference type="CDD" id="cd00054">
    <property type="entry name" value="EGF_CA"/>
    <property type="match status" value="2"/>
</dbReference>